<dbReference type="REBASE" id="844273">
    <property type="entry name" value="SspMG91McrBCP"/>
</dbReference>
<reference evidence="2" key="1">
    <citation type="submission" date="2024-06" db="EMBL/GenBank/DDBJ databases">
        <title>Streptomyces sp. strain HUAS MG91 genome sequences.</title>
        <authorList>
            <person name="Mo P."/>
        </authorList>
    </citation>
    <scope>NUCLEOTIDE SEQUENCE</scope>
    <source>
        <strain evidence="2">HUAS MG91</strain>
    </source>
</reference>
<evidence type="ECO:0000313" key="2">
    <source>
        <dbReference type="EMBL" id="XCJ73547.1"/>
    </source>
</evidence>
<dbReference type="PANTHER" id="PTHR37291">
    <property type="entry name" value="5-METHYLCYTOSINE-SPECIFIC RESTRICTION ENZYME B"/>
    <property type="match status" value="1"/>
</dbReference>
<dbReference type="SUPFAM" id="SSF52540">
    <property type="entry name" value="P-loop containing nucleoside triphosphate hydrolases"/>
    <property type="match status" value="1"/>
</dbReference>
<dbReference type="Pfam" id="PF07728">
    <property type="entry name" value="AAA_5"/>
    <property type="match status" value="1"/>
</dbReference>
<accession>A0AAU8J0S0</accession>
<dbReference type="EMBL" id="CP159534">
    <property type="protein sequence ID" value="XCJ73547.1"/>
    <property type="molecule type" value="Genomic_DNA"/>
</dbReference>
<proteinExistence type="predicted"/>
<dbReference type="Gene3D" id="3.40.50.300">
    <property type="entry name" value="P-loop containing nucleotide triphosphate hydrolases"/>
    <property type="match status" value="1"/>
</dbReference>
<dbReference type="KEGG" id="stac:ABII15_27920"/>
<dbReference type="AlphaFoldDB" id="A0AAU8J0S0"/>
<dbReference type="InterPro" id="IPR052934">
    <property type="entry name" value="Methyl-DNA_Rec/Restrict_Enz"/>
</dbReference>
<name>A0AAU8J0S0_9ACTN</name>
<gene>
    <name evidence="2" type="ORF">ABII15_27920</name>
</gene>
<dbReference type="InterPro" id="IPR011704">
    <property type="entry name" value="ATPase_dyneun-rel_AAA"/>
</dbReference>
<dbReference type="InterPro" id="IPR027417">
    <property type="entry name" value="P-loop_NTPase"/>
</dbReference>
<protein>
    <submittedName>
        <fullName evidence="2">AAA family ATPase</fullName>
    </submittedName>
</protein>
<evidence type="ECO:0000259" key="1">
    <source>
        <dbReference type="Pfam" id="PF07728"/>
    </source>
</evidence>
<dbReference type="GO" id="GO:0005524">
    <property type="term" value="F:ATP binding"/>
    <property type="evidence" value="ECO:0007669"/>
    <property type="project" value="InterPro"/>
</dbReference>
<dbReference type="PANTHER" id="PTHR37291:SF1">
    <property type="entry name" value="TYPE IV METHYL-DIRECTED RESTRICTION ENZYME ECOKMCRB SUBUNIT"/>
    <property type="match status" value="1"/>
</dbReference>
<dbReference type="RefSeq" id="WP_353945009.1">
    <property type="nucleotide sequence ID" value="NZ_CP159534.1"/>
</dbReference>
<sequence>MADGHEQATGTPRKTDRTVVAFEGREYALTPSPGEVILPLHGQLIHHDPGCRHLTDAHTLPRAADPQRLIWRRLIDSAPTGDLAGRAAFAREQGLLNGQGRPVTGVCTCVLESVTAAQAEALRPWPLADALAAFDRAAHEKVLAEAEAQAAAVREAFPLAEWPALPLSRYALGQGDSATTQPYCYLVEFGSNALGSIAGGSAMKHLVFRRKDGSWWHDPRYPDVETAWQAVRSGIVEAVAAAREGRLSDIDSIDAVRSGPSLIAKTLSVYAPESTLPVYSGDLARHFLQRLTGRPAPRLERFALQARLKQVIDADERFAGWPPRLVVRFLYWWADPNRTRQIVKIAAGRDGEVWEQCRAGGYIAVGWDEIGDLREFADRDEYTAAFREAFGAEYNNFQSKITAKANELWKLLSLRAGDLVVANTGASQVLAVGRVTDEGYTWRPDRTGHRHTVAVEWDDSCAGRLAQPEGSWATVTVKDVPAATWKRIKDLRRTETPEAAAQPNEVPAPPLDPLLRRIAEGLDRRGQVVLFGPPGTGKTYTALNYAVRGLGEVCSLPGLDPYAEPGSPGYEAALSALVEAGLLTVVTFHPGYGYEDFVEGFRPVPGAGGTGLALDRVDGVFKRVCQAAAKDPERPYLIVVDELNRGDLPKILGELITLIERDKRGRTVTLPLSGERFAVPPNVRLVGTMNTADRSIRMLDAAVRRRFAFLELLPDSTPLEGCYVDRLHLAEMLDALNERIRTRLDREKQIGHAYFLPGGTPVDSAAELSAIVRGEVLPLLQEYAYDDYTLLAAFLGEELVDRDHHTLREVEDEKLIAALYEEFQVKDQAE</sequence>
<organism evidence="2">
    <name type="scientific">Streptomyces tabacisoli</name>
    <dbReference type="NCBI Taxonomy" id="3156398"/>
    <lineage>
        <taxon>Bacteria</taxon>
        <taxon>Bacillati</taxon>
        <taxon>Actinomycetota</taxon>
        <taxon>Actinomycetes</taxon>
        <taxon>Kitasatosporales</taxon>
        <taxon>Streptomycetaceae</taxon>
        <taxon>Streptomyces</taxon>
    </lineage>
</organism>
<feature type="domain" description="ATPase dynein-related AAA" evidence="1">
    <location>
        <begin position="575"/>
        <end position="707"/>
    </location>
</feature>
<dbReference type="GO" id="GO:0016887">
    <property type="term" value="F:ATP hydrolysis activity"/>
    <property type="evidence" value="ECO:0007669"/>
    <property type="project" value="InterPro"/>
</dbReference>